<dbReference type="InterPro" id="IPR036390">
    <property type="entry name" value="WH_DNA-bd_sf"/>
</dbReference>
<dbReference type="InterPro" id="IPR015102">
    <property type="entry name" value="Tscrpt_reg_HTH_FeoC"/>
</dbReference>
<dbReference type="STRING" id="686340.Metal_3540"/>
<dbReference type="Proteomes" id="UP000005090">
    <property type="component" value="Chromosome"/>
</dbReference>
<sequence length="75" mass="8313">MILSDLRNYIKAQRRVALLDLANHFNVDADALRGMLGKWISKGNLRKLPSGTACGGSCCKCDPASIELYEWVDTQ</sequence>
<dbReference type="AlphaFoldDB" id="H8GGA8"/>
<reference evidence="2 3" key="1">
    <citation type="journal article" date="2013" name="Genome Announc.">
        <title>Genome Sequence of the Obligate Gammaproteobacterial Methanotroph Methylomicrobium album Strain BG8.</title>
        <authorList>
            <person name="Kits K.D."/>
            <person name="Kalyuzhnaya M.G."/>
            <person name="Klotz M.G."/>
            <person name="Jetten M.S."/>
            <person name="Op den Camp H.J."/>
            <person name="Vuilleumier S."/>
            <person name="Bringel F."/>
            <person name="Dispirito A.A."/>
            <person name="Murrell J.C."/>
            <person name="Bruce D."/>
            <person name="Cheng J.F."/>
            <person name="Copeland A."/>
            <person name="Goodwin L."/>
            <person name="Hauser L."/>
            <person name="Lajus A."/>
            <person name="Land M.L."/>
            <person name="Lapidus A."/>
            <person name="Lucas S."/>
            <person name="Medigue C."/>
            <person name="Pitluck S."/>
            <person name="Woyke T."/>
            <person name="Zeytun A."/>
            <person name="Stein L.Y."/>
        </authorList>
    </citation>
    <scope>NUCLEOTIDE SEQUENCE [LARGE SCALE GENOMIC DNA]</scope>
    <source>
        <strain evidence="2 3">BG8</strain>
    </source>
</reference>
<dbReference type="Gene3D" id="1.10.10.10">
    <property type="entry name" value="Winged helix-like DNA-binding domain superfamily/Winged helix DNA-binding domain"/>
    <property type="match status" value="1"/>
</dbReference>
<protein>
    <submittedName>
        <fullName evidence="2">FeoC like transcriptional regulator</fullName>
    </submittedName>
</protein>
<dbReference type="InterPro" id="IPR036388">
    <property type="entry name" value="WH-like_DNA-bd_sf"/>
</dbReference>
<dbReference type="Pfam" id="PF09012">
    <property type="entry name" value="FeoC"/>
    <property type="match status" value="1"/>
</dbReference>
<dbReference type="RefSeq" id="WP_005374368.1">
    <property type="nucleotide sequence ID" value="NZ_CM001475.1"/>
</dbReference>
<evidence type="ECO:0000313" key="3">
    <source>
        <dbReference type="Proteomes" id="UP000005090"/>
    </source>
</evidence>
<dbReference type="eggNOG" id="ENOG5033AHD">
    <property type="taxonomic scope" value="Bacteria"/>
</dbReference>
<name>H8GGA8_METAL</name>
<proteinExistence type="predicted"/>
<dbReference type="SUPFAM" id="SSF46785">
    <property type="entry name" value="Winged helix' DNA-binding domain"/>
    <property type="match status" value="1"/>
</dbReference>
<gene>
    <name evidence="2" type="ORF">Metal_3540</name>
</gene>
<feature type="domain" description="Transcriptional regulator HTH-type FeoC" evidence="1">
    <location>
        <begin position="2"/>
        <end position="70"/>
    </location>
</feature>
<accession>H8GGA8</accession>
<keyword evidence="3" id="KW-1185">Reference proteome</keyword>
<dbReference type="EMBL" id="CM001475">
    <property type="protein sequence ID" value="EIC31188.1"/>
    <property type="molecule type" value="Genomic_DNA"/>
</dbReference>
<evidence type="ECO:0000259" key="1">
    <source>
        <dbReference type="Pfam" id="PF09012"/>
    </source>
</evidence>
<dbReference type="HOGENOM" id="CLU_171661_2_0_6"/>
<evidence type="ECO:0000313" key="2">
    <source>
        <dbReference type="EMBL" id="EIC31188.1"/>
    </source>
</evidence>
<organism evidence="2 3">
    <name type="scientific">Methylomicrobium album BG8</name>
    <dbReference type="NCBI Taxonomy" id="686340"/>
    <lineage>
        <taxon>Bacteria</taxon>
        <taxon>Pseudomonadati</taxon>
        <taxon>Pseudomonadota</taxon>
        <taxon>Gammaproteobacteria</taxon>
        <taxon>Methylococcales</taxon>
        <taxon>Methylococcaceae</taxon>
        <taxon>Methylomicrobium</taxon>
    </lineage>
</organism>